<evidence type="ECO:0000313" key="2">
    <source>
        <dbReference type="EMBL" id="KAJ8963200.1"/>
    </source>
</evidence>
<name>A0AAV8ZFS6_9CUCU</name>
<feature type="compositionally biased region" description="Polar residues" evidence="1">
    <location>
        <begin position="232"/>
        <end position="245"/>
    </location>
</feature>
<feature type="compositionally biased region" description="Low complexity" evidence="1">
    <location>
        <begin position="47"/>
        <end position="59"/>
    </location>
</feature>
<gene>
    <name evidence="2" type="ORF">NQ318_018666</name>
</gene>
<feature type="compositionally biased region" description="Basic and acidic residues" evidence="1">
    <location>
        <begin position="214"/>
        <end position="230"/>
    </location>
</feature>
<feature type="compositionally biased region" description="Basic and acidic residues" evidence="1">
    <location>
        <begin position="1"/>
        <end position="13"/>
    </location>
</feature>
<dbReference type="AlphaFoldDB" id="A0AAV8ZFS6"/>
<dbReference type="Proteomes" id="UP001162162">
    <property type="component" value="Unassembled WGS sequence"/>
</dbReference>
<accession>A0AAV8ZFS6</accession>
<comment type="caution">
    <text evidence="2">The sequence shown here is derived from an EMBL/GenBank/DDBJ whole genome shotgun (WGS) entry which is preliminary data.</text>
</comment>
<keyword evidence="3" id="KW-1185">Reference proteome</keyword>
<protein>
    <recommendedName>
        <fullName evidence="4">Thyroid hormone receptor interactor 12</fullName>
    </recommendedName>
</protein>
<feature type="compositionally biased region" description="Polar residues" evidence="1">
    <location>
        <begin position="96"/>
        <end position="114"/>
    </location>
</feature>
<feature type="compositionally biased region" description="Basic and acidic residues" evidence="1">
    <location>
        <begin position="28"/>
        <end position="40"/>
    </location>
</feature>
<feature type="region of interest" description="Disordered" evidence="1">
    <location>
        <begin position="1"/>
        <end position="289"/>
    </location>
</feature>
<evidence type="ECO:0008006" key="4">
    <source>
        <dbReference type="Google" id="ProtNLM"/>
    </source>
</evidence>
<feature type="compositionally biased region" description="Basic and acidic residues" evidence="1">
    <location>
        <begin position="249"/>
        <end position="259"/>
    </location>
</feature>
<evidence type="ECO:0000313" key="3">
    <source>
        <dbReference type="Proteomes" id="UP001162162"/>
    </source>
</evidence>
<proteinExistence type="predicted"/>
<reference evidence="2" key="1">
    <citation type="journal article" date="2023" name="Insect Mol. Biol.">
        <title>Genome sequencing provides insights into the evolution of gene families encoding plant cell wall-degrading enzymes in longhorned beetles.</title>
        <authorList>
            <person name="Shin N.R."/>
            <person name="Okamura Y."/>
            <person name="Kirsch R."/>
            <person name="Pauchet Y."/>
        </authorList>
    </citation>
    <scope>NUCLEOTIDE SEQUENCE</scope>
    <source>
        <strain evidence="2">AMC_N1</strain>
    </source>
</reference>
<dbReference type="EMBL" id="JAPWTK010000001">
    <property type="protein sequence ID" value="KAJ8963200.1"/>
    <property type="molecule type" value="Genomic_DNA"/>
</dbReference>
<sequence length="289" mass="32738">MLNISEADRDVKGSRTSLKPPASPNHRTPRDASRGREDRTRRRKNEVSSVESSTEGDSSQQSQRSVVYLHAATVGDIPGPGYLRNGRRAASREELASNSSSRMQPQVKTLSRSFSVLAPWKPRHPREAMDIDYTQYPKPTKNGKYEQKVSKNTSSRKDNSSTLKKKAQETRKNNNSTLNRKSKSKENVSSQTLRSREELSRGSNSTLYKKKERLPRENSRYNRDREDKKMSSKSLSVESLGTNGRNGKKSREESSRDISRSVSMPRDPEKSAGWFKMKKGKISGSTQRL</sequence>
<evidence type="ECO:0000256" key="1">
    <source>
        <dbReference type="SAM" id="MobiDB-lite"/>
    </source>
</evidence>
<feature type="compositionally biased region" description="Basic and acidic residues" evidence="1">
    <location>
        <begin position="143"/>
        <end position="159"/>
    </location>
</feature>
<organism evidence="2 3">
    <name type="scientific">Aromia moschata</name>
    <dbReference type="NCBI Taxonomy" id="1265417"/>
    <lineage>
        <taxon>Eukaryota</taxon>
        <taxon>Metazoa</taxon>
        <taxon>Ecdysozoa</taxon>
        <taxon>Arthropoda</taxon>
        <taxon>Hexapoda</taxon>
        <taxon>Insecta</taxon>
        <taxon>Pterygota</taxon>
        <taxon>Neoptera</taxon>
        <taxon>Endopterygota</taxon>
        <taxon>Coleoptera</taxon>
        <taxon>Polyphaga</taxon>
        <taxon>Cucujiformia</taxon>
        <taxon>Chrysomeloidea</taxon>
        <taxon>Cerambycidae</taxon>
        <taxon>Cerambycinae</taxon>
        <taxon>Callichromatini</taxon>
        <taxon>Aromia</taxon>
    </lineage>
</organism>